<organism evidence="1">
    <name type="scientific">marine sediment metagenome</name>
    <dbReference type="NCBI Taxonomy" id="412755"/>
    <lineage>
        <taxon>unclassified sequences</taxon>
        <taxon>metagenomes</taxon>
        <taxon>ecological metagenomes</taxon>
    </lineage>
</organism>
<dbReference type="SUPFAM" id="SSF63992">
    <property type="entry name" value="Dipeptide transport protein"/>
    <property type="match status" value="1"/>
</dbReference>
<evidence type="ECO:0000313" key="1">
    <source>
        <dbReference type="EMBL" id="KKL18099.1"/>
    </source>
</evidence>
<dbReference type="Gene3D" id="3.30.1360.130">
    <property type="entry name" value="Dipeptide transport protein"/>
    <property type="match status" value="1"/>
</dbReference>
<comment type="caution">
    <text evidence="1">The sequence shown here is derived from an EMBL/GenBank/DDBJ whole genome shotgun (WGS) entry which is preliminary data.</text>
</comment>
<accession>A0A0F9B859</accession>
<name>A0A0F9B859_9ZZZZ</name>
<sequence length="50" mass="5414">MPNAAARVALIPGTERVGGTKVKYTAKTYWDAYKICLAAAWLAMSTKDPI</sequence>
<feature type="non-terminal residue" evidence="1">
    <location>
        <position position="50"/>
    </location>
</feature>
<gene>
    <name evidence="1" type="ORF">LCGC14_2478890</name>
</gene>
<dbReference type="AlphaFoldDB" id="A0A0F9B859"/>
<dbReference type="InterPro" id="IPR036177">
    <property type="entry name" value="Peptidase_M55_sf"/>
</dbReference>
<dbReference type="EMBL" id="LAZR01039002">
    <property type="protein sequence ID" value="KKL18099.1"/>
    <property type="molecule type" value="Genomic_DNA"/>
</dbReference>
<proteinExistence type="predicted"/>
<reference evidence="1" key="1">
    <citation type="journal article" date="2015" name="Nature">
        <title>Complex archaea that bridge the gap between prokaryotes and eukaryotes.</title>
        <authorList>
            <person name="Spang A."/>
            <person name="Saw J.H."/>
            <person name="Jorgensen S.L."/>
            <person name="Zaremba-Niedzwiedzka K."/>
            <person name="Martijn J."/>
            <person name="Lind A.E."/>
            <person name="van Eijk R."/>
            <person name="Schleper C."/>
            <person name="Guy L."/>
            <person name="Ettema T.J."/>
        </authorList>
    </citation>
    <scope>NUCLEOTIDE SEQUENCE</scope>
</reference>
<protein>
    <submittedName>
        <fullName evidence="1">Uncharacterized protein</fullName>
    </submittedName>
</protein>